<dbReference type="EMBL" id="VSRR010091532">
    <property type="protein sequence ID" value="MPC92513.1"/>
    <property type="molecule type" value="Genomic_DNA"/>
</dbReference>
<keyword evidence="2" id="KW-1185">Reference proteome</keyword>
<reference evidence="1 2" key="1">
    <citation type="submission" date="2019-05" db="EMBL/GenBank/DDBJ databases">
        <title>Another draft genome of Portunus trituberculatus and its Hox gene families provides insights of decapod evolution.</title>
        <authorList>
            <person name="Jeong J.-H."/>
            <person name="Song I."/>
            <person name="Kim S."/>
            <person name="Choi T."/>
            <person name="Kim D."/>
            <person name="Ryu S."/>
            <person name="Kim W."/>
        </authorList>
    </citation>
    <scope>NUCLEOTIDE SEQUENCE [LARGE SCALE GENOMIC DNA]</scope>
    <source>
        <tissue evidence="1">Muscle</tissue>
    </source>
</reference>
<gene>
    <name evidence="1" type="ORF">E2C01_087605</name>
</gene>
<dbReference type="AlphaFoldDB" id="A0A5B7JDT8"/>
<proteinExistence type="predicted"/>
<name>A0A5B7JDT8_PORTR</name>
<dbReference type="Proteomes" id="UP000324222">
    <property type="component" value="Unassembled WGS sequence"/>
</dbReference>
<evidence type="ECO:0000313" key="2">
    <source>
        <dbReference type="Proteomes" id="UP000324222"/>
    </source>
</evidence>
<sequence length="67" mass="7459">MDCHSLLFPANSTTSSIFSLPTVSLIPSMDFILCLPRALFPSIFPKEQSLSRPSPLKAFYSTHVRES</sequence>
<comment type="caution">
    <text evidence="1">The sequence shown here is derived from an EMBL/GenBank/DDBJ whole genome shotgun (WGS) entry which is preliminary data.</text>
</comment>
<organism evidence="1 2">
    <name type="scientific">Portunus trituberculatus</name>
    <name type="common">Swimming crab</name>
    <name type="synonym">Neptunus trituberculatus</name>
    <dbReference type="NCBI Taxonomy" id="210409"/>
    <lineage>
        <taxon>Eukaryota</taxon>
        <taxon>Metazoa</taxon>
        <taxon>Ecdysozoa</taxon>
        <taxon>Arthropoda</taxon>
        <taxon>Crustacea</taxon>
        <taxon>Multicrustacea</taxon>
        <taxon>Malacostraca</taxon>
        <taxon>Eumalacostraca</taxon>
        <taxon>Eucarida</taxon>
        <taxon>Decapoda</taxon>
        <taxon>Pleocyemata</taxon>
        <taxon>Brachyura</taxon>
        <taxon>Eubrachyura</taxon>
        <taxon>Portunoidea</taxon>
        <taxon>Portunidae</taxon>
        <taxon>Portuninae</taxon>
        <taxon>Portunus</taxon>
    </lineage>
</organism>
<accession>A0A5B7JDT8</accession>
<protein>
    <submittedName>
        <fullName evidence="1">Uncharacterized protein</fullName>
    </submittedName>
</protein>
<evidence type="ECO:0000313" key="1">
    <source>
        <dbReference type="EMBL" id="MPC92513.1"/>
    </source>
</evidence>